<keyword evidence="2" id="KW-1185">Reference proteome</keyword>
<accession>A0ABP8ZKC4</accession>
<proteinExistence type="predicted"/>
<protein>
    <submittedName>
        <fullName evidence="1">Uncharacterized protein</fullName>
    </submittedName>
</protein>
<organism evidence="1 2">
    <name type="scientific">Gordonia alkaliphila</name>
    <dbReference type="NCBI Taxonomy" id="1053547"/>
    <lineage>
        <taxon>Bacteria</taxon>
        <taxon>Bacillati</taxon>
        <taxon>Actinomycetota</taxon>
        <taxon>Actinomycetes</taxon>
        <taxon>Mycobacteriales</taxon>
        <taxon>Gordoniaceae</taxon>
        <taxon>Gordonia</taxon>
    </lineage>
</organism>
<gene>
    <name evidence="1" type="ORF">GCM10023217_33710</name>
</gene>
<evidence type="ECO:0000313" key="2">
    <source>
        <dbReference type="Proteomes" id="UP001500822"/>
    </source>
</evidence>
<evidence type="ECO:0000313" key="1">
    <source>
        <dbReference type="EMBL" id="GAA4758494.1"/>
    </source>
</evidence>
<reference evidence="2" key="1">
    <citation type="journal article" date="2019" name="Int. J. Syst. Evol. Microbiol.">
        <title>The Global Catalogue of Microorganisms (GCM) 10K type strain sequencing project: providing services to taxonomists for standard genome sequencing and annotation.</title>
        <authorList>
            <consortium name="The Broad Institute Genomics Platform"/>
            <consortium name="The Broad Institute Genome Sequencing Center for Infectious Disease"/>
            <person name="Wu L."/>
            <person name="Ma J."/>
        </authorList>
    </citation>
    <scope>NUCLEOTIDE SEQUENCE [LARGE SCALE GENOMIC DNA]</scope>
    <source>
        <strain evidence="2">JCM 18077</strain>
    </source>
</reference>
<dbReference type="Proteomes" id="UP001500822">
    <property type="component" value="Unassembled WGS sequence"/>
</dbReference>
<comment type="caution">
    <text evidence="1">The sequence shown here is derived from an EMBL/GenBank/DDBJ whole genome shotgun (WGS) entry which is preliminary data.</text>
</comment>
<sequence>MFQTRLIQTRQPLSSMRELPARTKLAPDLRTTAAVIAGFAEATVVEIPLDDGELLLLRP</sequence>
<name>A0ABP8ZKC4_9ACTN</name>
<dbReference type="EMBL" id="BAABIE010000024">
    <property type="protein sequence ID" value="GAA4758494.1"/>
    <property type="molecule type" value="Genomic_DNA"/>
</dbReference>